<gene>
    <name evidence="2" type="ORF">IAD50_04660</name>
</gene>
<sequence length="313" mass="33369">MAEQQEYYIGLDIGGTKCAVTLGKFEGDELTIVDKIKFATNPEELQRGKRAPSEVLDEFVLQTQRLLAKHNGVPKRVGISCGGPLDSKRGIILSPPNLPGWDRVEAVAYFSGAFGVECVLQNDANACAVAEWMFGAGKGTQNMIFLTFGTGLGAGLILDGRLYSGTSDMAGEIGHVRCEEDGPVGYGKAGSFEGFCSGGGIAQLGKRLGLPHDMTAKEIADGAYAGDETCREVYRISGEKLGKMLSILIDLLNPEAVVIGGVFARSSDLLLPYAEEVVRREALSYSRDVCRILPVGLGEFVGDYSALALARFA</sequence>
<name>A0A9D1LAT7_9CLOT</name>
<dbReference type="Pfam" id="PF00480">
    <property type="entry name" value="ROK"/>
    <property type="match status" value="1"/>
</dbReference>
<reference evidence="2" key="2">
    <citation type="journal article" date="2021" name="PeerJ">
        <title>Extensive microbial diversity within the chicken gut microbiome revealed by metagenomics and culture.</title>
        <authorList>
            <person name="Gilroy R."/>
            <person name="Ravi A."/>
            <person name="Getino M."/>
            <person name="Pursley I."/>
            <person name="Horton D.L."/>
            <person name="Alikhan N.F."/>
            <person name="Baker D."/>
            <person name="Gharbi K."/>
            <person name="Hall N."/>
            <person name="Watson M."/>
            <person name="Adriaenssens E.M."/>
            <person name="Foster-Nyarko E."/>
            <person name="Jarju S."/>
            <person name="Secka A."/>
            <person name="Antonio M."/>
            <person name="Oren A."/>
            <person name="Chaudhuri R.R."/>
            <person name="La Ragione R."/>
            <person name="Hildebrand F."/>
            <person name="Pallen M.J."/>
        </authorList>
    </citation>
    <scope>NUCLEOTIDE SEQUENCE</scope>
    <source>
        <strain evidence="2">CHK195-4489</strain>
    </source>
</reference>
<comment type="similarity">
    <text evidence="1">Belongs to the ROK (NagC/XylR) family.</text>
</comment>
<dbReference type="Gene3D" id="3.30.420.40">
    <property type="match status" value="2"/>
</dbReference>
<dbReference type="SUPFAM" id="SSF53067">
    <property type="entry name" value="Actin-like ATPase domain"/>
    <property type="match status" value="1"/>
</dbReference>
<evidence type="ECO:0000313" key="3">
    <source>
        <dbReference type="Proteomes" id="UP000824089"/>
    </source>
</evidence>
<dbReference type="AlphaFoldDB" id="A0A9D1LAT7"/>
<evidence type="ECO:0000313" key="2">
    <source>
        <dbReference type="EMBL" id="HIU29573.1"/>
    </source>
</evidence>
<dbReference type="PANTHER" id="PTHR18964">
    <property type="entry name" value="ROK (REPRESSOR, ORF, KINASE) FAMILY"/>
    <property type="match status" value="1"/>
</dbReference>
<proteinExistence type="inferred from homology"/>
<dbReference type="InterPro" id="IPR043129">
    <property type="entry name" value="ATPase_NBD"/>
</dbReference>
<dbReference type="CDD" id="cd23763">
    <property type="entry name" value="ASKHA_ATPase_ROK"/>
    <property type="match status" value="1"/>
</dbReference>
<accession>A0A9D1LAT7</accession>
<dbReference type="PANTHER" id="PTHR18964:SF149">
    <property type="entry name" value="BIFUNCTIONAL UDP-N-ACETYLGLUCOSAMINE 2-EPIMERASE_N-ACETYLMANNOSAMINE KINASE"/>
    <property type="match status" value="1"/>
</dbReference>
<dbReference type="InterPro" id="IPR000600">
    <property type="entry name" value="ROK"/>
</dbReference>
<organism evidence="2 3">
    <name type="scientific">Candidatus Egerieisoma faecipullorum</name>
    <dbReference type="NCBI Taxonomy" id="2840963"/>
    <lineage>
        <taxon>Bacteria</taxon>
        <taxon>Bacillati</taxon>
        <taxon>Bacillota</taxon>
        <taxon>Clostridia</taxon>
        <taxon>Eubacteriales</taxon>
        <taxon>Clostridiaceae</taxon>
        <taxon>Clostridiaceae incertae sedis</taxon>
        <taxon>Candidatus Egerieisoma</taxon>
    </lineage>
</organism>
<dbReference type="Proteomes" id="UP000824089">
    <property type="component" value="Unassembled WGS sequence"/>
</dbReference>
<dbReference type="EMBL" id="DVMM01000093">
    <property type="protein sequence ID" value="HIU29573.1"/>
    <property type="molecule type" value="Genomic_DNA"/>
</dbReference>
<comment type="caution">
    <text evidence="2">The sequence shown here is derived from an EMBL/GenBank/DDBJ whole genome shotgun (WGS) entry which is preliminary data.</text>
</comment>
<reference evidence="2" key="1">
    <citation type="submission" date="2020-10" db="EMBL/GenBank/DDBJ databases">
        <authorList>
            <person name="Gilroy R."/>
        </authorList>
    </citation>
    <scope>NUCLEOTIDE SEQUENCE</scope>
    <source>
        <strain evidence="2">CHK195-4489</strain>
    </source>
</reference>
<evidence type="ECO:0000256" key="1">
    <source>
        <dbReference type="ARBA" id="ARBA00006479"/>
    </source>
</evidence>
<protein>
    <submittedName>
        <fullName evidence="2">ROK family protein</fullName>
    </submittedName>
</protein>